<evidence type="ECO:0000313" key="2">
    <source>
        <dbReference type="EMBL" id="KAK5920455.1"/>
    </source>
</evidence>
<keyword evidence="3" id="KW-1185">Reference proteome</keyword>
<name>A0AAN8DEX7_CHAGU</name>
<dbReference type="AlphaFoldDB" id="A0AAN8DEX7"/>
<proteinExistence type="predicted"/>
<comment type="caution">
    <text evidence="2">The sequence shown here is derived from an EMBL/GenBank/DDBJ whole genome shotgun (WGS) entry which is preliminary data.</text>
</comment>
<evidence type="ECO:0000256" key="1">
    <source>
        <dbReference type="SAM" id="MobiDB-lite"/>
    </source>
</evidence>
<evidence type="ECO:0000313" key="3">
    <source>
        <dbReference type="Proteomes" id="UP001331515"/>
    </source>
</evidence>
<protein>
    <submittedName>
        <fullName evidence="2">Uncharacterized protein</fullName>
    </submittedName>
</protein>
<dbReference type="Proteomes" id="UP001331515">
    <property type="component" value="Unassembled WGS sequence"/>
</dbReference>
<reference evidence="2 3" key="1">
    <citation type="journal article" date="2023" name="Mol. Biol. Evol.">
        <title>Genomics of Secondarily Temperate Adaptation in the Only Non-Antarctic Icefish.</title>
        <authorList>
            <person name="Rivera-Colon A.G."/>
            <person name="Rayamajhi N."/>
            <person name="Minhas B.F."/>
            <person name="Madrigal G."/>
            <person name="Bilyk K.T."/>
            <person name="Yoon V."/>
            <person name="Hune M."/>
            <person name="Gregory S."/>
            <person name="Cheng C.H.C."/>
            <person name="Catchen J.M."/>
        </authorList>
    </citation>
    <scope>NUCLEOTIDE SEQUENCE [LARGE SCALE GENOMIC DNA]</scope>
    <source>
        <tissue evidence="2">White muscle</tissue>
    </source>
</reference>
<feature type="region of interest" description="Disordered" evidence="1">
    <location>
        <begin position="33"/>
        <end position="71"/>
    </location>
</feature>
<dbReference type="EMBL" id="JAURVH010001523">
    <property type="protein sequence ID" value="KAK5920455.1"/>
    <property type="molecule type" value="Genomic_DNA"/>
</dbReference>
<gene>
    <name evidence="2" type="ORF">CgunFtcFv8_024263</name>
</gene>
<sequence>MKRRTSSAKSKTCGHGLPSPLVCKSPKSVWASCQQGHAVEKQQGRGAGGRGGLLWDKRRRHAGQRGGIERN</sequence>
<accession>A0AAN8DEX7</accession>
<organism evidence="2 3">
    <name type="scientific">Champsocephalus gunnari</name>
    <name type="common">Mackerel icefish</name>
    <dbReference type="NCBI Taxonomy" id="52237"/>
    <lineage>
        <taxon>Eukaryota</taxon>
        <taxon>Metazoa</taxon>
        <taxon>Chordata</taxon>
        <taxon>Craniata</taxon>
        <taxon>Vertebrata</taxon>
        <taxon>Euteleostomi</taxon>
        <taxon>Actinopterygii</taxon>
        <taxon>Neopterygii</taxon>
        <taxon>Teleostei</taxon>
        <taxon>Neoteleostei</taxon>
        <taxon>Acanthomorphata</taxon>
        <taxon>Eupercaria</taxon>
        <taxon>Perciformes</taxon>
        <taxon>Notothenioidei</taxon>
        <taxon>Channichthyidae</taxon>
        <taxon>Champsocephalus</taxon>
    </lineage>
</organism>